<protein>
    <submittedName>
        <fullName evidence="2">Lytic transglycosylase domain-containing protein</fullName>
    </submittedName>
</protein>
<evidence type="ECO:0000313" key="2">
    <source>
        <dbReference type="EMBL" id="MBK1935540.1"/>
    </source>
</evidence>
<evidence type="ECO:0000313" key="5">
    <source>
        <dbReference type="Proteomes" id="UP000664048"/>
    </source>
</evidence>
<feature type="domain" description="Transglycosylase SLT" evidence="1">
    <location>
        <begin position="20"/>
        <end position="124"/>
    </location>
</feature>
<comment type="caution">
    <text evidence="2">The sequence shown here is derived from an EMBL/GenBank/DDBJ whole genome shotgun (WGS) entry which is preliminary data.</text>
</comment>
<dbReference type="Proteomes" id="UP000611459">
    <property type="component" value="Unassembled WGS sequence"/>
</dbReference>
<dbReference type="CDD" id="cd13400">
    <property type="entry name" value="LT_IagB-like"/>
    <property type="match status" value="1"/>
</dbReference>
<evidence type="ECO:0000313" key="4">
    <source>
        <dbReference type="Proteomes" id="UP000611459"/>
    </source>
</evidence>
<keyword evidence="5" id="KW-1185">Reference proteome</keyword>
<dbReference type="Gene3D" id="1.10.530.10">
    <property type="match status" value="1"/>
</dbReference>
<accession>A0A1R1VUR7</accession>
<reference evidence="2" key="1">
    <citation type="submission" date="2021-01" db="EMBL/GenBank/DDBJ databases">
        <title>Outbreak of Burkholderia contaminns endophthalmitis traced to a clinical ventilation system.</title>
        <authorList>
            <person name="Lipuma J."/>
            <person name="Spilker T."/>
            <person name="Kratholm J."/>
        </authorList>
    </citation>
    <scope>NUCLEOTIDE SEQUENCE</scope>
    <source>
        <strain evidence="2">HI4954</strain>
    </source>
</reference>
<gene>
    <name evidence="3" type="ORF">J4M89_37955</name>
    <name evidence="2" type="ORF">JIN94_37235</name>
</gene>
<proteinExistence type="predicted"/>
<dbReference type="Pfam" id="PF01464">
    <property type="entry name" value="SLT"/>
    <property type="match status" value="1"/>
</dbReference>
<reference evidence="3 5" key="2">
    <citation type="submission" date="2021-03" db="EMBL/GenBank/DDBJ databases">
        <title>Clinical course, treatment and visual outcome of an outbreak of Burkholderia contaminans endophthalmitis following cataract surgery.</title>
        <authorList>
            <person name="Lind C."/>
            <person name="Olsen K."/>
            <person name="Angelsen N.K."/>
            <person name="Krefting E.A."/>
            <person name="Fossen K."/>
            <person name="Gravningen K."/>
            <person name="Depoorter E."/>
            <person name="Vandamme P."/>
            <person name="Bertelsen G."/>
        </authorList>
    </citation>
    <scope>NUCLEOTIDE SEQUENCE [LARGE SCALE GENOMIC DNA]</scope>
    <source>
        <strain evidence="3 5">51242556</strain>
    </source>
</reference>
<dbReference type="EMBL" id="JAENIB010000033">
    <property type="protein sequence ID" value="MBK1935540.1"/>
    <property type="molecule type" value="Genomic_DNA"/>
</dbReference>
<dbReference type="EMBL" id="JAGEMX010000027">
    <property type="protein sequence ID" value="MBO1835182.1"/>
    <property type="molecule type" value="Genomic_DNA"/>
</dbReference>
<dbReference type="InterPro" id="IPR008258">
    <property type="entry name" value="Transglycosylase_SLT_dom_1"/>
</dbReference>
<sequence length="149" mass="16226">MTIGMGMLWATSLPAARADCLDDAANYWSVPTSLARAVAMQESGMRPRVVSKNTNGSRDIGLMQINSSWLPRLKQYGIGEEDLLDACKNAYVGTWIMAQNIAQLGYNWTAIGAYNAVTPSKRDAYARKIYGQLMRLQGGATTTGPMANQ</sequence>
<dbReference type="AlphaFoldDB" id="A0A1R1VUR7"/>
<evidence type="ECO:0000313" key="3">
    <source>
        <dbReference type="EMBL" id="MBO1835182.1"/>
    </source>
</evidence>
<dbReference type="SUPFAM" id="SSF53955">
    <property type="entry name" value="Lysozyme-like"/>
    <property type="match status" value="1"/>
</dbReference>
<dbReference type="Proteomes" id="UP000664048">
    <property type="component" value="Unassembled WGS sequence"/>
</dbReference>
<dbReference type="InterPro" id="IPR023346">
    <property type="entry name" value="Lysozyme-like_dom_sf"/>
</dbReference>
<evidence type="ECO:0000259" key="1">
    <source>
        <dbReference type="Pfam" id="PF01464"/>
    </source>
</evidence>
<organism evidence="2 4">
    <name type="scientific">Burkholderia contaminans</name>
    <dbReference type="NCBI Taxonomy" id="488447"/>
    <lineage>
        <taxon>Bacteria</taxon>
        <taxon>Pseudomonadati</taxon>
        <taxon>Pseudomonadota</taxon>
        <taxon>Betaproteobacteria</taxon>
        <taxon>Burkholderiales</taxon>
        <taxon>Burkholderiaceae</taxon>
        <taxon>Burkholderia</taxon>
        <taxon>Burkholderia cepacia complex</taxon>
    </lineage>
</organism>
<name>A0A1R1VUR7_9BURK</name>